<dbReference type="PANTHER" id="PTHR38011">
    <property type="entry name" value="DIHYDROFOLATE REDUCTASE FAMILY PROTEIN (AFU_ORTHOLOGUE AFUA_8G06820)"/>
    <property type="match status" value="1"/>
</dbReference>
<name>A0ABY2LMJ9_9LEPT</name>
<proteinExistence type="predicted"/>
<dbReference type="InterPro" id="IPR002734">
    <property type="entry name" value="RibDG_C"/>
</dbReference>
<protein>
    <submittedName>
        <fullName evidence="2">Dihydrofolate reductase</fullName>
    </submittedName>
</protein>
<evidence type="ECO:0000259" key="1">
    <source>
        <dbReference type="Pfam" id="PF01872"/>
    </source>
</evidence>
<evidence type="ECO:0000313" key="2">
    <source>
        <dbReference type="EMBL" id="TGK95031.1"/>
    </source>
</evidence>
<keyword evidence="3" id="KW-1185">Reference proteome</keyword>
<sequence>MIKYRAFIASSLDGFIARTNGSIDWLISENYKIENNDLGYSSFMKNIDCIVMGRVTFETVLSFESYPFADIPVYVLTRNRDYKFESNFPITIFHETLEDLTFELEKRLFKSAYVDGGQMIQSFIENQLLYEITITRIPVLLGSGLPLFGYLVQDQNLKHMETKTYVNGFVQSEYQFC</sequence>
<dbReference type="EMBL" id="RQFO01000020">
    <property type="protein sequence ID" value="TGK95031.1"/>
    <property type="molecule type" value="Genomic_DNA"/>
</dbReference>
<feature type="domain" description="Bacterial bifunctional deaminase-reductase C-terminal" evidence="1">
    <location>
        <begin position="6"/>
        <end position="170"/>
    </location>
</feature>
<dbReference type="PANTHER" id="PTHR38011:SF11">
    <property type="entry name" value="2,5-DIAMINO-6-RIBOSYLAMINO-4(3H)-PYRIMIDINONE 5'-PHOSPHATE REDUCTASE"/>
    <property type="match status" value="1"/>
</dbReference>
<dbReference type="RefSeq" id="WP_135568589.1">
    <property type="nucleotide sequence ID" value="NZ_RQFN01000009.1"/>
</dbReference>
<dbReference type="Proteomes" id="UP000297465">
    <property type="component" value="Unassembled WGS sequence"/>
</dbReference>
<evidence type="ECO:0000313" key="3">
    <source>
        <dbReference type="Proteomes" id="UP000297465"/>
    </source>
</evidence>
<gene>
    <name evidence="2" type="ORF">EHQ31_18465</name>
</gene>
<reference evidence="3" key="1">
    <citation type="journal article" date="2019" name="PLoS Negl. Trop. Dis.">
        <title>Revisiting the worldwide diversity of Leptospira species in the environment.</title>
        <authorList>
            <person name="Vincent A.T."/>
            <person name="Schiettekatte O."/>
            <person name="Bourhy P."/>
            <person name="Veyrier F.J."/>
            <person name="Picardeau M."/>
        </authorList>
    </citation>
    <scope>NUCLEOTIDE SEQUENCE [LARGE SCALE GENOMIC DNA]</scope>
    <source>
        <strain evidence="3">201800278</strain>
    </source>
</reference>
<dbReference type="Gene3D" id="3.40.430.10">
    <property type="entry name" value="Dihydrofolate Reductase, subunit A"/>
    <property type="match status" value="1"/>
</dbReference>
<dbReference type="InterPro" id="IPR024072">
    <property type="entry name" value="DHFR-like_dom_sf"/>
</dbReference>
<dbReference type="InterPro" id="IPR050765">
    <property type="entry name" value="Riboflavin_Biosynth_HTPR"/>
</dbReference>
<accession>A0ABY2LMJ9</accession>
<dbReference type="Pfam" id="PF01872">
    <property type="entry name" value="RibD_C"/>
    <property type="match status" value="1"/>
</dbReference>
<organism evidence="2 3">
    <name type="scientific">Leptospira montravelensis</name>
    <dbReference type="NCBI Taxonomy" id="2484961"/>
    <lineage>
        <taxon>Bacteria</taxon>
        <taxon>Pseudomonadati</taxon>
        <taxon>Spirochaetota</taxon>
        <taxon>Spirochaetia</taxon>
        <taxon>Leptospirales</taxon>
        <taxon>Leptospiraceae</taxon>
        <taxon>Leptospira</taxon>
    </lineage>
</organism>
<dbReference type="SUPFAM" id="SSF53597">
    <property type="entry name" value="Dihydrofolate reductase-like"/>
    <property type="match status" value="1"/>
</dbReference>
<comment type="caution">
    <text evidence="2">The sequence shown here is derived from an EMBL/GenBank/DDBJ whole genome shotgun (WGS) entry which is preliminary data.</text>
</comment>